<dbReference type="SUPFAM" id="SSF46894">
    <property type="entry name" value="C-terminal effector domain of the bipartite response regulators"/>
    <property type="match status" value="1"/>
</dbReference>
<organism evidence="3">
    <name type="scientific">Streptomyces lavendulae</name>
    <dbReference type="NCBI Taxonomy" id="1914"/>
    <lineage>
        <taxon>Bacteria</taxon>
        <taxon>Bacillati</taxon>
        <taxon>Actinomycetota</taxon>
        <taxon>Actinomycetes</taxon>
        <taxon>Kitasatosporales</taxon>
        <taxon>Streptomycetaceae</taxon>
        <taxon>Streptomyces</taxon>
    </lineage>
</organism>
<evidence type="ECO:0000256" key="1">
    <source>
        <dbReference type="ARBA" id="ARBA00023125"/>
    </source>
</evidence>
<dbReference type="Gene3D" id="1.10.10.10">
    <property type="entry name" value="Winged helix-like DNA-binding domain superfamily/Winged helix DNA-binding domain"/>
    <property type="match status" value="1"/>
</dbReference>
<dbReference type="InterPro" id="IPR016032">
    <property type="entry name" value="Sig_transdc_resp-reg_C-effctor"/>
</dbReference>
<dbReference type="InterPro" id="IPR036388">
    <property type="entry name" value="WH-like_DNA-bd_sf"/>
</dbReference>
<feature type="domain" description="OmpR/PhoB-type" evidence="2">
    <location>
        <begin position="91"/>
        <end position="163"/>
    </location>
</feature>
<evidence type="ECO:0000259" key="2">
    <source>
        <dbReference type="SMART" id="SM00862"/>
    </source>
</evidence>
<keyword evidence="1" id="KW-0238">DNA-binding</keyword>
<dbReference type="GO" id="GO:0006355">
    <property type="term" value="P:regulation of DNA-templated transcription"/>
    <property type="evidence" value="ECO:0007669"/>
    <property type="project" value="InterPro"/>
</dbReference>
<dbReference type="Pfam" id="PF00486">
    <property type="entry name" value="Trans_reg_C"/>
    <property type="match status" value="1"/>
</dbReference>
<reference evidence="3" key="1">
    <citation type="journal article" date="2008" name="J. Bacteriol.">
        <title>Characterization of the saframycin A gene cluster from Streptomyces lavendulae NRRL 11002 revealing a nonribosomal peptide synthetase system for assembling the unusual tetrapeptidyl skeleton in an iterative manner.</title>
        <authorList>
            <person name="Li L."/>
            <person name="Deng W."/>
            <person name="Song J."/>
            <person name="Ding W."/>
            <person name="Zhao Q.F."/>
            <person name="Peng C."/>
            <person name="Song W.W."/>
            <person name="Tang G.L."/>
            <person name="Liu W."/>
        </authorList>
    </citation>
    <scope>NUCLEOTIDE SEQUENCE</scope>
    <source>
        <strain evidence="3">NRRL 11002</strain>
    </source>
</reference>
<dbReference type="GO" id="GO:0003677">
    <property type="term" value="F:DNA binding"/>
    <property type="evidence" value="ECO:0007669"/>
    <property type="project" value="UniProtKB-KW"/>
</dbReference>
<dbReference type="SMART" id="SM00862">
    <property type="entry name" value="Trans_reg_C"/>
    <property type="match status" value="1"/>
</dbReference>
<sequence length="178" mass="19566">MLTTPDEDKVRIVRWPLETAKRERCREAGALRILLVENGAKPPLTADLREDWVRAPVSREDLAARVTALRAKAGAYRVPTLDVDGELRFDGRSVVLSRAEVAIVSVLVRNYGSLVARESLAHLPDAPRAGSRNALDLHVMRIRRRIAPLGLGISTAWGRGYLLQELTQEAQGQDAGGT</sequence>
<accession>B0CN32</accession>
<name>B0CN32_STRLA</name>
<dbReference type="CDD" id="cd00383">
    <property type="entry name" value="trans_reg_C"/>
    <property type="match status" value="1"/>
</dbReference>
<dbReference type="GO" id="GO:0000160">
    <property type="term" value="P:phosphorelay signal transduction system"/>
    <property type="evidence" value="ECO:0007669"/>
    <property type="project" value="InterPro"/>
</dbReference>
<evidence type="ECO:0000313" key="3">
    <source>
        <dbReference type="EMBL" id="ABI22138.1"/>
    </source>
</evidence>
<proteinExistence type="predicted"/>
<gene>
    <name evidence="3" type="primary">sfmR3</name>
</gene>
<dbReference type="AlphaFoldDB" id="B0CN32"/>
<protein>
    <submittedName>
        <fullName evidence="3">Transcriptional regulatory protein</fullName>
    </submittedName>
</protein>
<dbReference type="EMBL" id="DQ838002">
    <property type="protein sequence ID" value="ABI22138.1"/>
    <property type="molecule type" value="Genomic_DNA"/>
</dbReference>
<dbReference type="InterPro" id="IPR001867">
    <property type="entry name" value="OmpR/PhoB-type_DNA-bd"/>
</dbReference>